<keyword evidence="2" id="KW-1185">Reference proteome</keyword>
<reference evidence="2" key="1">
    <citation type="journal article" date="2019" name="Int. J. Syst. Evol. Microbiol.">
        <title>The Global Catalogue of Microorganisms (GCM) 10K type strain sequencing project: providing services to taxonomists for standard genome sequencing and annotation.</title>
        <authorList>
            <consortium name="The Broad Institute Genomics Platform"/>
            <consortium name="The Broad Institute Genome Sequencing Center for Infectious Disease"/>
            <person name="Wu L."/>
            <person name="Ma J."/>
        </authorList>
    </citation>
    <scope>NUCLEOTIDE SEQUENCE [LARGE SCALE GENOMIC DNA]</scope>
    <source>
        <strain evidence="2">KCTC 62575</strain>
    </source>
</reference>
<name>A0ABV7BL20_9GAMM</name>
<comment type="caution">
    <text evidence="1">The sequence shown here is derived from an EMBL/GenBank/DDBJ whole genome shotgun (WGS) entry which is preliminary data.</text>
</comment>
<dbReference type="InterPro" id="IPR008617">
    <property type="entry name" value="Uncharacterised_YcgJ"/>
</dbReference>
<gene>
    <name evidence="1" type="ORF">ACFODO_21540</name>
</gene>
<dbReference type="Proteomes" id="UP001595455">
    <property type="component" value="Unassembled WGS sequence"/>
</dbReference>
<dbReference type="Pfam" id="PF05666">
    <property type="entry name" value="YcgJ"/>
    <property type="match status" value="1"/>
</dbReference>
<evidence type="ECO:0000313" key="2">
    <source>
        <dbReference type="Proteomes" id="UP001595455"/>
    </source>
</evidence>
<dbReference type="RefSeq" id="WP_228198995.1">
    <property type="nucleotide sequence ID" value="NZ_JBHRSF010000157.1"/>
</dbReference>
<organism evidence="1 2">
    <name type="scientific">Acinetobacter sichuanensis</name>
    <dbReference type="NCBI Taxonomy" id="2136183"/>
    <lineage>
        <taxon>Bacteria</taxon>
        <taxon>Pseudomonadati</taxon>
        <taxon>Pseudomonadota</taxon>
        <taxon>Gammaproteobacteria</taxon>
        <taxon>Moraxellales</taxon>
        <taxon>Moraxellaceae</taxon>
        <taxon>Acinetobacter</taxon>
    </lineage>
</organism>
<accession>A0ABV7BL20</accession>
<sequence length="122" mass="13729">MKKLAYLVCIPMFLWGCQTGQTQPQNPIQGIDLKQPEAKVLCDQYICANAEGLSKVLTEKYLGQAQAERVFSQVQLNQTQFTFANGIFCDTQAKRCHVDRYFDANGKRSAVAPNYTQALFGR</sequence>
<evidence type="ECO:0000313" key="1">
    <source>
        <dbReference type="EMBL" id="MFC2997784.1"/>
    </source>
</evidence>
<dbReference type="EMBL" id="JBHRSF010000157">
    <property type="protein sequence ID" value="MFC2997784.1"/>
    <property type="molecule type" value="Genomic_DNA"/>
</dbReference>
<protein>
    <submittedName>
        <fullName evidence="1">YcgJ family protein</fullName>
    </submittedName>
</protein>
<proteinExistence type="predicted"/>